<name>A0A138ZZ63_GONPJ</name>
<dbReference type="Proteomes" id="UP000070544">
    <property type="component" value="Unassembled WGS sequence"/>
</dbReference>
<protein>
    <submittedName>
        <fullName evidence="2">Uncharacterized protein</fullName>
    </submittedName>
</protein>
<organism evidence="2 3">
    <name type="scientific">Gonapodya prolifera (strain JEL478)</name>
    <name type="common">Monoblepharis prolifera</name>
    <dbReference type="NCBI Taxonomy" id="1344416"/>
    <lineage>
        <taxon>Eukaryota</taxon>
        <taxon>Fungi</taxon>
        <taxon>Fungi incertae sedis</taxon>
        <taxon>Chytridiomycota</taxon>
        <taxon>Chytridiomycota incertae sedis</taxon>
        <taxon>Monoblepharidomycetes</taxon>
        <taxon>Monoblepharidales</taxon>
        <taxon>Gonapodyaceae</taxon>
        <taxon>Gonapodya</taxon>
    </lineage>
</organism>
<evidence type="ECO:0000313" key="2">
    <source>
        <dbReference type="EMBL" id="KXS09565.1"/>
    </source>
</evidence>
<dbReference type="AlphaFoldDB" id="A0A138ZZ63"/>
<reference evidence="2 3" key="1">
    <citation type="journal article" date="2015" name="Genome Biol. Evol.">
        <title>Phylogenomic analyses indicate that early fungi evolved digesting cell walls of algal ancestors of land plants.</title>
        <authorList>
            <person name="Chang Y."/>
            <person name="Wang S."/>
            <person name="Sekimoto S."/>
            <person name="Aerts A.L."/>
            <person name="Choi C."/>
            <person name="Clum A."/>
            <person name="LaButti K.M."/>
            <person name="Lindquist E.A."/>
            <person name="Yee Ngan C."/>
            <person name="Ohm R.A."/>
            <person name="Salamov A.A."/>
            <person name="Grigoriev I.V."/>
            <person name="Spatafora J.W."/>
            <person name="Berbee M.L."/>
        </authorList>
    </citation>
    <scope>NUCLEOTIDE SEQUENCE [LARGE SCALE GENOMIC DNA]</scope>
    <source>
        <strain evidence="2 3">JEL478</strain>
    </source>
</reference>
<feature type="compositionally biased region" description="Basic and acidic residues" evidence="1">
    <location>
        <begin position="151"/>
        <end position="169"/>
    </location>
</feature>
<gene>
    <name evidence="2" type="ORF">M427DRAFT_219903</name>
</gene>
<evidence type="ECO:0000313" key="3">
    <source>
        <dbReference type="Proteomes" id="UP000070544"/>
    </source>
</evidence>
<sequence>MLSSSIGADKPTQERAITLEEKSAVLQYVLTVDEHPTLWTFKQYLKPLEAKCIVGGVAKGMYVDAGIEKDETAGSDAAVGEGASTLVGNDDTETETLAGDIADGGDDQVLTLSASHQPTDLCVAIATQVPYGGDRLSDEDAVRNVGLHRDQRIGPSEEEKPEVCPRSADRAGQPTREMSFTHVYDPCGHLVCSGCAGELFCNQCDCTAASSIEIQPII</sequence>
<dbReference type="EMBL" id="KQ965858">
    <property type="protein sequence ID" value="KXS09565.1"/>
    <property type="molecule type" value="Genomic_DNA"/>
</dbReference>
<keyword evidence="3" id="KW-1185">Reference proteome</keyword>
<accession>A0A138ZZ63</accession>
<proteinExistence type="predicted"/>
<evidence type="ECO:0000256" key="1">
    <source>
        <dbReference type="SAM" id="MobiDB-lite"/>
    </source>
</evidence>
<feature type="region of interest" description="Disordered" evidence="1">
    <location>
        <begin position="151"/>
        <end position="172"/>
    </location>
</feature>